<dbReference type="KEGG" id="fln:FLA_6249"/>
<protein>
    <submittedName>
        <fullName evidence="1">Uncharacterized protein</fullName>
    </submittedName>
</protein>
<dbReference type="EMBL" id="FTOR01000004">
    <property type="protein sequence ID" value="SIT18453.1"/>
    <property type="molecule type" value="Genomic_DNA"/>
</dbReference>
<dbReference type="STRING" id="477680.SAMN05421788_104441"/>
<dbReference type="OrthoDB" id="4179385at2"/>
<name>A0A173MRY2_9BACT</name>
<gene>
    <name evidence="1" type="ORF">SAMN05421788_104441</name>
</gene>
<dbReference type="AlphaFoldDB" id="A0A173MRY2"/>
<reference evidence="2" key="1">
    <citation type="submission" date="2017-01" db="EMBL/GenBank/DDBJ databases">
        <authorList>
            <person name="Varghese N."/>
            <person name="Submissions S."/>
        </authorList>
    </citation>
    <scope>NUCLEOTIDE SEQUENCE [LARGE SCALE GENOMIC DNA]</scope>
    <source>
        <strain evidence="2">DSM 21054</strain>
    </source>
</reference>
<proteinExistence type="predicted"/>
<sequence>MKEYKQVLDTHAGMWALWNPAIRKDVQIDKKNAPAQLALTQWIKQQLLVPVNIENSGSLEFWVRVGREAKLTDRERRYVVVSSAHYGIVSDGRLCLSGIEYVRDRIDAGHVCIIDTNHARHVVTLFIIDWKAEPGMLNSDGVPSRLALPDFIVLISQAQAEKKYRLSLNTFG</sequence>
<evidence type="ECO:0000313" key="2">
    <source>
        <dbReference type="Proteomes" id="UP000186917"/>
    </source>
</evidence>
<accession>A0A173MRY2</accession>
<evidence type="ECO:0000313" key="1">
    <source>
        <dbReference type="EMBL" id="SIT18453.1"/>
    </source>
</evidence>
<dbReference type="Proteomes" id="UP000186917">
    <property type="component" value="Unassembled WGS sequence"/>
</dbReference>
<keyword evidence="2" id="KW-1185">Reference proteome</keyword>
<dbReference type="RefSeq" id="WP_144264054.1">
    <property type="nucleotide sequence ID" value="NZ_AP017422.1"/>
</dbReference>
<organism evidence="1 2">
    <name type="scientific">Filimonas lacunae</name>
    <dbReference type="NCBI Taxonomy" id="477680"/>
    <lineage>
        <taxon>Bacteria</taxon>
        <taxon>Pseudomonadati</taxon>
        <taxon>Bacteroidota</taxon>
        <taxon>Chitinophagia</taxon>
        <taxon>Chitinophagales</taxon>
        <taxon>Chitinophagaceae</taxon>
        <taxon>Filimonas</taxon>
    </lineage>
</organism>